<comment type="similarity">
    <text evidence="4 15">Belongs to the pyruvate kinase family.</text>
</comment>
<evidence type="ECO:0000313" key="21">
    <source>
        <dbReference type="Proteomes" id="UP000290189"/>
    </source>
</evidence>
<evidence type="ECO:0000256" key="15">
    <source>
        <dbReference type="RuleBase" id="RU000504"/>
    </source>
</evidence>
<evidence type="ECO:0000313" key="18">
    <source>
        <dbReference type="EMBL" id="CEO97794.1"/>
    </source>
</evidence>
<sequence length="543" mass="57570">MDLVGKPTALNIHAAEQESGRMSPVPSLASTYSPLASPKLSPLGTADSDPFHLRRESRSQLLTNKPFPALTKIICTIGPATNNVNMISALIEEGMNCARLNFSHGTHEYHASVITTVRQSVSQSKRLCAIMLDTKGPEIRTGKIAGGKEVSLTKGQTFRLECGQEIEGGSDRVWVQYANLPKVLKVGSRVLIDDGLIEMRVTALEDSVVVCEVLNPGSLGSTKGVNLPGAVVDLPAVTAKDIDDIRFGVAQGVDFIAASFVRNADCVTTIRKILDDAGGKGIKIISKIENQEGMDSFEEILAVSDGIMVARGDLGVEIPIEQVALAQKMMIKKCNIAGKFVVTATQMLDSMIVNPSPTRAEASDVANAVFDGTDCVMLSGETAKGKYPVAAVKMMSMIVREAEGNIDYLATFNAIRSWAPDTISIGESISSSAVKSAFDLKASLLVVLTESGTTARQVSKYRPHVPVLCITANEQTARQALLSRGLLPLLVGSMIGSDSLIGRVVGVAKKLGMCQKGDIVVATVGTMEGKPGTTSQVKVVNVL</sequence>
<dbReference type="InterPro" id="IPR001697">
    <property type="entry name" value="Pyr_Knase"/>
</dbReference>
<dbReference type="FunFam" id="3.20.20.60:FF:000001">
    <property type="entry name" value="Pyruvate kinase"/>
    <property type="match status" value="1"/>
</dbReference>
<dbReference type="InterPro" id="IPR015795">
    <property type="entry name" value="Pyrv_Knase_C"/>
</dbReference>
<evidence type="ECO:0000256" key="10">
    <source>
        <dbReference type="ARBA" id="ARBA00022840"/>
    </source>
</evidence>
<dbReference type="SUPFAM" id="SSF50800">
    <property type="entry name" value="PK beta-barrel domain-like"/>
    <property type="match status" value="1"/>
</dbReference>
<feature type="domain" description="Pyruvate kinase barrel" evidence="16">
    <location>
        <begin position="71"/>
        <end position="392"/>
    </location>
</feature>
<dbReference type="GO" id="GO:0004743">
    <property type="term" value="F:pyruvate kinase activity"/>
    <property type="evidence" value="ECO:0007669"/>
    <property type="project" value="UniProtKB-EC"/>
</dbReference>
<evidence type="ECO:0000259" key="17">
    <source>
        <dbReference type="Pfam" id="PF02887"/>
    </source>
</evidence>
<dbReference type="InterPro" id="IPR011037">
    <property type="entry name" value="Pyrv_Knase-like_insert_dom_sf"/>
</dbReference>
<dbReference type="AlphaFoldDB" id="A0A0G4IRL8"/>
<dbReference type="Gene3D" id="3.20.20.60">
    <property type="entry name" value="Phosphoenolpyruvate-binding domains"/>
    <property type="match status" value="1"/>
</dbReference>
<keyword evidence="8" id="KW-0547">Nucleotide-binding</keyword>
<reference evidence="19 21" key="2">
    <citation type="submission" date="2018-03" db="EMBL/GenBank/DDBJ databases">
        <authorList>
            <person name="Fogelqvist J."/>
        </authorList>
    </citation>
    <scope>NUCLEOTIDE SEQUENCE [LARGE SCALE GENOMIC DNA]</scope>
</reference>
<dbReference type="UniPathway" id="UPA00109">
    <property type="reaction ID" value="UER00188"/>
</dbReference>
<keyword evidence="19" id="KW-0496">Mitochondrion</keyword>
<dbReference type="GO" id="GO:0016301">
    <property type="term" value="F:kinase activity"/>
    <property type="evidence" value="ECO:0007669"/>
    <property type="project" value="UniProtKB-KW"/>
</dbReference>
<evidence type="ECO:0000256" key="8">
    <source>
        <dbReference type="ARBA" id="ARBA00022741"/>
    </source>
</evidence>
<dbReference type="Gene3D" id="2.40.33.10">
    <property type="entry name" value="PK beta-barrel domain-like"/>
    <property type="match status" value="1"/>
</dbReference>
<keyword evidence="12 15" id="KW-0324">Glycolysis</keyword>
<keyword evidence="9 15" id="KW-0418">Kinase</keyword>
<evidence type="ECO:0000313" key="19">
    <source>
        <dbReference type="EMBL" id="SPQ98341.1"/>
    </source>
</evidence>
<comment type="catalytic activity">
    <reaction evidence="14 15">
        <text>pyruvate + ATP = phosphoenolpyruvate + ADP + H(+)</text>
        <dbReference type="Rhea" id="RHEA:18157"/>
        <dbReference type="ChEBI" id="CHEBI:15361"/>
        <dbReference type="ChEBI" id="CHEBI:15378"/>
        <dbReference type="ChEBI" id="CHEBI:30616"/>
        <dbReference type="ChEBI" id="CHEBI:58702"/>
        <dbReference type="ChEBI" id="CHEBI:456216"/>
        <dbReference type="EC" id="2.7.1.40"/>
    </reaction>
</comment>
<dbReference type="EMBL" id="OVEO01000009">
    <property type="protein sequence ID" value="SPQ98341.1"/>
    <property type="molecule type" value="Genomic_DNA"/>
</dbReference>
<reference evidence="18 20" key="1">
    <citation type="submission" date="2015-02" db="EMBL/GenBank/DDBJ databases">
        <authorList>
            <person name="Chooi Y.-H."/>
        </authorList>
    </citation>
    <scope>NUCLEOTIDE SEQUENCE [LARGE SCALE GENOMIC DNA]</scope>
    <source>
        <strain evidence="18">E3</strain>
    </source>
</reference>
<dbReference type="PROSITE" id="PS00110">
    <property type="entry name" value="PYRUVATE_KINASE"/>
    <property type="match status" value="1"/>
</dbReference>
<evidence type="ECO:0000256" key="11">
    <source>
        <dbReference type="ARBA" id="ARBA00022842"/>
    </source>
</evidence>
<keyword evidence="6 15" id="KW-0808">Transferase</keyword>
<evidence type="ECO:0000256" key="13">
    <source>
        <dbReference type="ARBA" id="ARBA00023317"/>
    </source>
</evidence>
<evidence type="ECO:0000256" key="5">
    <source>
        <dbReference type="ARBA" id="ARBA00012142"/>
    </source>
</evidence>
<dbReference type="FunFam" id="2.40.33.10:FF:000001">
    <property type="entry name" value="Pyruvate kinase"/>
    <property type="match status" value="1"/>
</dbReference>
<dbReference type="GO" id="GO:0006950">
    <property type="term" value="P:response to stress"/>
    <property type="evidence" value="ECO:0007669"/>
    <property type="project" value="UniProtKB-ARBA"/>
</dbReference>
<dbReference type="PANTHER" id="PTHR11817">
    <property type="entry name" value="PYRUVATE KINASE"/>
    <property type="match status" value="1"/>
</dbReference>
<dbReference type="Pfam" id="PF02887">
    <property type="entry name" value="PK_C"/>
    <property type="match status" value="1"/>
</dbReference>
<gene>
    <name evidence="18" type="ORF">PBRA_005908</name>
    <name evidence="19" type="ORF">PLBR_LOCUS5556</name>
</gene>
<dbReference type="PRINTS" id="PR01050">
    <property type="entry name" value="PYRUVTKNASE"/>
</dbReference>
<evidence type="ECO:0000256" key="14">
    <source>
        <dbReference type="ARBA" id="ARBA00048152"/>
    </source>
</evidence>
<evidence type="ECO:0000256" key="6">
    <source>
        <dbReference type="ARBA" id="ARBA00022679"/>
    </source>
</evidence>
<evidence type="ECO:0000256" key="7">
    <source>
        <dbReference type="ARBA" id="ARBA00022723"/>
    </source>
</evidence>
<dbReference type="EMBL" id="CDSF01000080">
    <property type="protein sequence ID" value="CEO97794.1"/>
    <property type="molecule type" value="Genomic_DNA"/>
</dbReference>
<dbReference type="InterPro" id="IPR015793">
    <property type="entry name" value="Pyrv_Knase_brl"/>
</dbReference>
<keyword evidence="11 15" id="KW-0460">Magnesium</keyword>
<dbReference type="EC" id="2.7.1.40" evidence="5 15"/>
<dbReference type="Proteomes" id="UP000039324">
    <property type="component" value="Unassembled WGS sequence"/>
</dbReference>
<dbReference type="OMA" id="HQGRYDR"/>
<organism evidence="18 20">
    <name type="scientific">Plasmodiophora brassicae</name>
    <name type="common">Clubroot disease agent</name>
    <dbReference type="NCBI Taxonomy" id="37360"/>
    <lineage>
        <taxon>Eukaryota</taxon>
        <taxon>Sar</taxon>
        <taxon>Rhizaria</taxon>
        <taxon>Endomyxa</taxon>
        <taxon>Phytomyxea</taxon>
        <taxon>Plasmodiophorida</taxon>
        <taxon>Plasmodiophoridae</taxon>
        <taxon>Plasmodiophora</taxon>
    </lineage>
</organism>
<dbReference type="NCBIfam" id="TIGR01064">
    <property type="entry name" value="pyruv_kin"/>
    <property type="match status" value="1"/>
</dbReference>
<keyword evidence="20" id="KW-1185">Reference proteome</keyword>
<evidence type="ECO:0000256" key="1">
    <source>
        <dbReference type="ARBA" id="ARBA00001946"/>
    </source>
</evidence>
<evidence type="ECO:0000313" key="20">
    <source>
        <dbReference type="Proteomes" id="UP000039324"/>
    </source>
</evidence>
<proteinExistence type="inferred from homology"/>
<evidence type="ECO:0000256" key="9">
    <source>
        <dbReference type="ARBA" id="ARBA00022777"/>
    </source>
</evidence>
<dbReference type="GO" id="GO:0000287">
    <property type="term" value="F:magnesium ion binding"/>
    <property type="evidence" value="ECO:0007669"/>
    <property type="project" value="InterPro"/>
</dbReference>
<dbReference type="InterPro" id="IPR015813">
    <property type="entry name" value="Pyrv/PenolPyrv_kinase-like_dom"/>
</dbReference>
<comment type="pathway">
    <text evidence="3 15">Carbohydrate degradation; glycolysis; pyruvate from D-glyceraldehyde 3-phosphate: step 5/5.</text>
</comment>
<evidence type="ECO:0000256" key="12">
    <source>
        <dbReference type="ARBA" id="ARBA00023152"/>
    </source>
</evidence>
<evidence type="ECO:0000256" key="3">
    <source>
        <dbReference type="ARBA" id="ARBA00004997"/>
    </source>
</evidence>
<comment type="cofactor">
    <cofactor evidence="2">
        <name>K(+)</name>
        <dbReference type="ChEBI" id="CHEBI:29103"/>
    </cofactor>
</comment>
<evidence type="ECO:0000259" key="16">
    <source>
        <dbReference type="Pfam" id="PF00224"/>
    </source>
</evidence>
<dbReference type="GO" id="GO:0030955">
    <property type="term" value="F:potassium ion binding"/>
    <property type="evidence" value="ECO:0007669"/>
    <property type="project" value="InterPro"/>
</dbReference>
<name>A0A0G4IRL8_PLABS</name>
<dbReference type="InterPro" id="IPR040442">
    <property type="entry name" value="Pyrv_kinase-like_dom_sf"/>
</dbReference>
<dbReference type="Pfam" id="PF00224">
    <property type="entry name" value="PK"/>
    <property type="match status" value="1"/>
</dbReference>
<geneLocation type="mitochondrion" evidence="19"/>
<dbReference type="InterPro" id="IPR036918">
    <property type="entry name" value="Pyrv_Knase_C_sf"/>
</dbReference>
<feature type="domain" description="Pyruvate kinase C-terminal" evidence="17">
    <location>
        <begin position="427"/>
        <end position="540"/>
    </location>
</feature>
<evidence type="ECO:0000256" key="2">
    <source>
        <dbReference type="ARBA" id="ARBA00001958"/>
    </source>
</evidence>
<dbReference type="NCBIfam" id="NF004491">
    <property type="entry name" value="PRK05826.1"/>
    <property type="match status" value="1"/>
</dbReference>
<dbReference type="InterPro" id="IPR015806">
    <property type="entry name" value="Pyrv_Knase_insert_dom_sf"/>
</dbReference>
<keyword evidence="10" id="KW-0067">ATP-binding</keyword>
<dbReference type="InterPro" id="IPR018209">
    <property type="entry name" value="Pyrv_Knase_AS"/>
</dbReference>
<dbReference type="Gene3D" id="3.40.1380.20">
    <property type="entry name" value="Pyruvate kinase, C-terminal domain"/>
    <property type="match status" value="1"/>
</dbReference>
<comment type="cofactor">
    <cofactor evidence="1">
        <name>Mg(2+)</name>
        <dbReference type="ChEBI" id="CHEBI:18420"/>
    </cofactor>
</comment>
<dbReference type="OrthoDB" id="10255579at2759"/>
<accession>A0A0G4IRL8</accession>
<dbReference type="Proteomes" id="UP000290189">
    <property type="component" value="Unassembled WGS sequence"/>
</dbReference>
<keyword evidence="7" id="KW-0479">Metal-binding</keyword>
<evidence type="ECO:0000256" key="4">
    <source>
        <dbReference type="ARBA" id="ARBA00008663"/>
    </source>
</evidence>
<dbReference type="STRING" id="37360.A0A0G4IRL8"/>
<dbReference type="SUPFAM" id="SSF52935">
    <property type="entry name" value="PK C-terminal domain-like"/>
    <property type="match status" value="1"/>
</dbReference>
<protein>
    <recommendedName>
        <fullName evidence="5 15">Pyruvate kinase</fullName>
        <ecNumber evidence="5 15">2.7.1.40</ecNumber>
    </recommendedName>
</protein>
<dbReference type="SUPFAM" id="SSF51621">
    <property type="entry name" value="Phosphoenolpyruvate/pyruvate domain"/>
    <property type="match status" value="1"/>
</dbReference>
<keyword evidence="13" id="KW-0670">Pyruvate</keyword>
<dbReference type="NCBIfam" id="NF004978">
    <property type="entry name" value="PRK06354.1"/>
    <property type="match status" value="1"/>
</dbReference>
<dbReference type="GO" id="GO:0005524">
    <property type="term" value="F:ATP binding"/>
    <property type="evidence" value="ECO:0007669"/>
    <property type="project" value="UniProtKB-KW"/>
</dbReference>